<dbReference type="InterPro" id="IPR012675">
    <property type="entry name" value="Beta-grasp_dom_sf"/>
</dbReference>
<evidence type="ECO:0000313" key="1">
    <source>
        <dbReference type="EMBL" id="MER5171844.1"/>
    </source>
</evidence>
<dbReference type="EMBL" id="JAYWLC010000005">
    <property type="protein sequence ID" value="MER5171844.1"/>
    <property type="molecule type" value="Genomic_DNA"/>
</dbReference>
<sequence>MRLIVNGTPTEAEAATLAEALMALGYGEAKVATAVNEVFVASAARAGHALREGDRLEILAPRQGG</sequence>
<comment type="caution">
    <text evidence="1">The sequence shown here is derived from an EMBL/GenBank/DDBJ whole genome shotgun (WGS) entry which is preliminary data.</text>
</comment>
<dbReference type="InterPro" id="IPR016155">
    <property type="entry name" value="Mopterin_synth/thiamin_S_b"/>
</dbReference>
<protein>
    <submittedName>
        <fullName evidence="1">Sulfur carrier protein ThiS</fullName>
    </submittedName>
</protein>
<evidence type="ECO:0000313" key="2">
    <source>
        <dbReference type="Proteomes" id="UP001438953"/>
    </source>
</evidence>
<dbReference type="Proteomes" id="UP001438953">
    <property type="component" value="Unassembled WGS sequence"/>
</dbReference>
<proteinExistence type="predicted"/>
<reference evidence="1 2" key="1">
    <citation type="submission" date="2024-06" db="EMBL/GenBank/DDBJ databases">
        <title>Thioclava kandeliae sp. nov. from a rhizosphere soil sample of Kandelia candel in a mangrove.</title>
        <authorList>
            <person name="Mu T."/>
        </authorList>
    </citation>
    <scope>NUCLEOTIDE SEQUENCE [LARGE SCALE GENOMIC DNA]</scope>
    <source>
        <strain evidence="1 2">CPCC 100088</strain>
    </source>
</reference>
<gene>
    <name evidence="1" type="primary">thiS</name>
    <name evidence="1" type="ORF">VSX56_08640</name>
</gene>
<accession>A0ABV1SG25</accession>
<keyword evidence="2" id="KW-1185">Reference proteome</keyword>
<dbReference type="InterPro" id="IPR010035">
    <property type="entry name" value="Thi_S"/>
</dbReference>
<dbReference type="InterPro" id="IPR003749">
    <property type="entry name" value="ThiS/MoaD-like"/>
</dbReference>
<dbReference type="Gene3D" id="3.10.20.30">
    <property type="match status" value="1"/>
</dbReference>
<organism evidence="1 2">
    <name type="scientific">Thioclava kandeliae</name>
    <dbReference type="NCBI Taxonomy" id="3070818"/>
    <lineage>
        <taxon>Bacteria</taxon>
        <taxon>Pseudomonadati</taxon>
        <taxon>Pseudomonadota</taxon>
        <taxon>Alphaproteobacteria</taxon>
        <taxon>Rhodobacterales</taxon>
        <taxon>Paracoccaceae</taxon>
        <taxon>Thioclava</taxon>
    </lineage>
</organism>
<dbReference type="RefSeq" id="WP_350936420.1">
    <property type="nucleotide sequence ID" value="NZ_JAYWLC010000005.1"/>
</dbReference>
<dbReference type="SUPFAM" id="SSF54285">
    <property type="entry name" value="MoaD/ThiS"/>
    <property type="match status" value="1"/>
</dbReference>
<name>A0ABV1SG25_9RHOB</name>
<dbReference type="NCBIfam" id="TIGR01683">
    <property type="entry name" value="thiS"/>
    <property type="match status" value="1"/>
</dbReference>
<dbReference type="Pfam" id="PF02597">
    <property type="entry name" value="ThiS"/>
    <property type="match status" value="1"/>
</dbReference>